<dbReference type="Proteomes" id="UP001196870">
    <property type="component" value="Unassembled WGS sequence"/>
</dbReference>
<dbReference type="PANTHER" id="PTHR23135:SF18">
    <property type="entry name" value="CYANOPHYCIN SYNTHETASE"/>
    <property type="match status" value="1"/>
</dbReference>
<dbReference type="InterPro" id="IPR013221">
    <property type="entry name" value="Mur_ligase_cen"/>
</dbReference>
<dbReference type="InterPro" id="IPR018109">
    <property type="entry name" value="Folylpolyglutamate_synth_CS"/>
</dbReference>
<dbReference type="PROSITE" id="PS50975">
    <property type="entry name" value="ATP_GRASP"/>
    <property type="match status" value="1"/>
</dbReference>
<keyword evidence="9 13" id="KW-0067">ATP-binding</keyword>
<dbReference type="EC" id="6.3.2.29" evidence="5"/>
<comment type="caution">
    <text evidence="16">The sequence shown here is derived from an EMBL/GenBank/DDBJ whole genome shotgun (WGS) entry which is preliminary data.</text>
</comment>
<accession>A0ABS5EVZ4</accession>
<keyword evidence="8 13" id="KW-0547">Nucleotide-binding</keyword>
<evidence type="ECO:0000313" key="17">
    <source>
        <dbReference type="Proteomes" id="UP001196870"/>
    </source>
</evidence>
<evidence type="ECO:0000256" key="6">
    <source>
        <dbReference type="ARBA" id="ARBA00022036"/>
    </source>
</evidence>
<dbReference type="SUPFAM" id="SSF53244">
    <property type="entry name" value="MurD-like peptide ligases, peptide-binding domain"/>
    <property type="match status" value="1"/>
</dbReference>
<evidence type="ECO:0000256" key="14">
    <source>
        <dbReference type="SAM" id="MobiDB-lite"/>
    </source>
</evidence>
<dbReference type="Gene3D" id="3.30.470.20">
    <property type="entry name" value="ATP-grasp fold, B domain"/>
    <property type="match status" value="1"/>
</dbReference>
<name>A0ABS5EVZ4_9PROT</name>
<evidence type="ECO:0000256" key="4">
    <source>
        <dbReference type="ARBA" id="ARBA00012968"/>
    </source>
</evidence>
<dbReference type="InterPro" id="IPR004101">
    <property type="entry name" value="Mur_ligase_C"/>
</dbReference>
<comment type="function">
    <text evidence="1">Catalyzes the ATP-dependent polymerization of arginine and aspartate to multi-L-arginyl-poly-L-aspartic acid (cyanophycin; a water-insoluble reserve polymer).</text>
</comment>
<evidence type="ECO:0000256" key="7">
    <source>
        <dbReference type="ARBA" id="ARBA00022598"/>
    </source>
</evidence>
<feature type="compositionally biased region" description="Basic and acidic residues" evidence="14">
    <location>
        <begin position="1"/>
        <end position="10"/>
    </location>
</feature>
<evidence type="ECO:0000256" key="8">
    <source>
        <dbReference type="ARBA" id="ARBA00022741"/>
    </source>
</evidence>
<dbReference type="PANTHER" id="PTHR23135">
    <property type="entry name" value="MUR LIGASE FAMILY MEMBER"/>
    <property type="match status" value="1"/>
</dbReference>
<feature type="region of interest" description="Disordered" evidence="14">
    <location>
        <begin position="1"/>
        <end position="20"/>
    </location>
</feature>
<dbReference type="GO" id="GO:0071160">
    <property type="term" value="F:cyanophycin synthetase activity (L-aspartate-adding)"/>
    <property type="evidence" value="ECO:0007669"/>
    <property type="project" value="UniProtKB-EC"/>
</dbReference>
<evidence type="ECO:0000256" key="13">
    <source>
        <dbReference type="PROSITE-ProRule" id="PRU00409"/>
    </source>
</evidence>
<gene>
    <name evidence="16" type="primary">cphA</name>
    <name evidence="16" type="ORF">GXW71_08880</name>
</gene>
<dbReference type="Gene3D" id="3.90.190.20">
    <property type="entry name" value="Mur ligase, C-terminal domain"/>
    <property type="match status" value="1"/>
</dbReference>
<evidence type="ECO:0000256" key="10">
    <source>
        <dbReference type="ARBA" id="ARBA00031353"/>
    </source>
</evidence>
<dbReference type="InterPro" id="IPR011761">
    <property type="entry name" value="ATP-grasp"/>
</dbReference>
<keyword evidence="7 16" id="KW-0436">Ligase</keyword>
<evidence type="ECO:0000259" key="15">
    <source>
        <dbReference type="PROSITE" id="PS50975"/>
    </source>
</evidence>
<protein>
    <recommendedName>
        <fullName evidence="6">Cyanophycin synthetase</fullName>
        <ecNumber evidence="5">6.3.2.29</ecNumber>
        <ecNumber evidence="4">6.3.2.30</ecNumber>
    </recommendedName>
    <alternativeName>
        <fullName evidence="10">Cyanophycin synthase</fullName>
    </alternativeName>
</protein>
<feature type="domain" description="ATP-grasp" evidence="15">
    <location>
        <begin position="142"/>
        <end position="395"/>
    </location>
</feature>
<dbReference type="SUPFAM" id="SSF56059">
    <property type="entry name" value="Glutathione synthetase ATP-binding domain-like"/>
    <property type="match status" value="1"/>
</dbReference>
<evidence type="ECO:0000256" key="9">
    <source>
        <dbReference type="ARBA" id="ARBA00022840"/>
    </source>
</evidence>
<proteinExistence type="inferred from homology"/>
<evidence type="ECO:0000256" key="5">
    <source>
        <dbReference type="ARBA" id="ARBA00013005"/>
    </source>
</evidence>
<dbReference type="SUPFAM" id="SSF53623">
    <property type="entry name" value="MurD-like peptide ligases, catalytic domain"/>
    <property type="match status" value="1"/>
</dbReference>
<evidence type="ECO:0000256" key="1">
    <source>
        <dbReference type="ARBA" id="ARBA00003184"/>
    </source>
</evidence>
<dbReference type="EMBL" id="JAAGBB010000008">
    <property type="protein sequence ID" value="MBR0664467.1"/>
    <property type="molecule type" value="Genomic_DNA"/>
</dbReference>
<evidence type="ECO:0000256" key="3">
    <source>
        <dbReference type="ARBA" id="ARBA00011738"/>
    </source>
</evidence>
<keyword evidence="17" id="KW-1185">Reference proteome</keyword>
<dbReference type="NCBIfam" id="NF010623">
    <property type="entry name" value="PRK14016.1"/>
    <property type="match status" value="1"/>
</dbReference>
<dbReference type="Pfam" id="PF08245">
    <property type="entry name" value="Mur_ligase_M"/>
    <property type="match status" value="1"/>
</dbReference>
<comment type="similarity">
    <text evidence="2">In the C-terminal section; belongs to the MurCDEF family.</text>
</comment>
<comment type="catalytic activity">
    <reaction evidence="11">
        <text>[L-4-(L-arginin-2-N-yl)aspartate](n)-L-aspartate + L-arginine + ATP = [L-4-(L-arginin-2-N-yl)aspartate](n+1) + ADP + phosphate + H(+)</text>
        <dbReference type="Rhea" id="RHEA:23888"/>
        <dbReference type="Rhea" id="RHEA-COMP:13732"/>
        <dbReference type="Rhea" id="RHEA-COMP:13733"/>
        <dbReference type="ChEBI" id="CHEBI:15378"/>
        <dbReference type="ChEBI" id="CHEBI:30616"/>
        <dbReference type="ChEBI" id="CHEBI:32682"/>
        <dbReference type="ChEBI" id="CHEBI:43474"/>
        <dbReference type="ChEBI" id="CHEBI:137986"/>
        <dbReference type="ChEBI" id="CHEBI:137990"/>
        <dbReference type="ChEBI" id="CHEBI:456216"/>
        <dbReference type="EC" id="6.3.2.30"/>
    </reaction>
</comment>
<dbReference type="Gene3D" id="3.40.1190.10">
    <property type="entry name" value="Mur-like, catalytic domain"/>
    <property type="match status" value="1"/>
</dbReference>
<comment type="subunit">
    <text evidence="3">Homodimer.</text>
</comment>
<evidence type="ECO:0000256" key="2">
    <source>
        <dbReference type="ARBA" id="ARBA00009060"/>
    </source>
</evidence>
<evidence type="ECO:0000256" key="12">
    <source>
        <dbReference type="ARBA" id="ARBA00048425"/>
    </source>
</evidence>
<dbReference type="InterPro" id="IPR013815">
    <property type="entry name" value="ATP_grasp_subdomain_1"/>
</dbReference>
<evidence type="ECO:0000256" key="11">
    <source>
        <dbReference type="ARBA" id="ARBA00048094"/>
    </source>
</evidence>
<dbReference type="GO" id="GO:0071161">
    <property type="term" value="F:cyanophycin synthetase activity (L-arginine-adding)"/>
    <property type="evidence" value="ECO:0007669"/>
    <property type="project" value="UniProtKB-EC"/>
</dbReference>
<dbReference type="InterPro" id="IPR036615">
    <property type="entry name" value="Mur_ligase_C_dom_sf"/>
</dbReference>
<organism evidence="16 17">
    <name type="scientific">Plastoroseomonas hellenica</name>
    <dbReference type="NCBI Taxonomy" id="2687306"/>
    <lineage>
        <taxon>Bacteria</taxon>
        <taxon>Pseudomonadati</taxon>
        <taxon>Pseudomonadota</taxon>
        <taxon>Alphaproteobacteria</taxon>
        <taxon>Acetobacterales</taxon>
        <taxon>Acetobacteraceae</taxon>
        <taxon>Plastoroseomonas</taxon>
    </lineage>
</organism>
<dbReference type="PROSITE" id="PS01011">
    <property type="entry name" value="FOLYLPOLYGLU_SYNT_1"/>
    <property type="match status" value="1"/>
</dbReference>
<dbReference type="Gene3D" id="3.30.1490.20">
    <property type="entry name" value="ATP-grasp fold, A domain"/>
    <property type="match status" value="1"/>
</dbReference>
<sequence>MPRPPPDRSSARWKSPPPGFTAVRTSSAGRLALELINALLPSELRGVRGLHLVHGGARLPDVPNGGAAVDAVRRVVERSALGPTTGSLAQEAERRGIPVMRLDDFSLLQLGHGKRQQRLRASITGRTSSIAVEIAGDKDLTKTLLADSGLPVPRGEVVRSVEDATGAAERLGYPVVTKPLDGNHGRGVSLDLRTPEAVRAGFDHAAERSRRVIVEQQFVGEDHRILVIGGEVRAVAQRVPAHVVGDGSASIAELIERENRDPRRGSGHERTMTRIEVDGQLRAILAQSGLTLESVPEDGCWVRLRYAANLSTGGTAIDRTDHIHPENAAIARRAALIIGLDVAGIDFIAPDIGRSVRETGGGIIEVNAAPGFRMHLEPFEGWARDIARPAIETLFPDGATGRIPILAITGTNGKSTTTRTVGHILRHCGYTVGMTSTSGIWINDDRIMEGDCSGPRSARMVLRDPTVEAAVLETARGGILREGLGFELCDVGAVLNVQADHLGLKEVETLEDLAAVKSVVVESVRREGCSVLNADDPLTLAMARHAGGRIAWFSMQDSLSDVVRQHVSAGGLAVVQEPASIGNEVVLYDNGRRLPLMGVAEIPATLGGLAAFNIQNALAAVAMCYAQGIPPPVIRGALQRFSSFEQSPGRLNVHDGHGFRVIMDYAHNPAGLRALCDLVTKLRPREGRVIGMVSTPGDRRDDDMRELGRIAGRVFDVVVLRERPDGRGRAPGEVMRLIAEGVAAVDFPPERLHQVPDEIEAVDLCLGMAHPGDLVVLTPTSVEAVWSRVLAFTPPLPSELPRQAAEVV</sequence>
<dbReference type="InterPro" id="IPR011810">
    <property type="entry name" value="Cya_phycin_syn"/>
</dbReference>
<dbReference type="EC" id="6.3.2.30" evidence="4"/>
<dbReference type="Pfam" id="PF02875">
    <property type="entry name" value="Mur_ligase_C"/>
    <property type="match status" value="1"/>
</dbReference>
<comment type="catalytic activity">
    <reaction evidence="12">
        <text>[L-4-(L-arginin-2-N-yl)aspartate](n) + L-aspartate + ATP = [L-4-(L-arginin-2-N-yl)aspartate](n)-L-aspartate + ADP + phosphate + H(+)</text>
        <dbReference type="Rhea" id="RHEA:13277"/>
        <dbReference type="Rhea" id="RHEA-COMP:13728"/>
        <dbReference type="Rhea" id="RHEA-COMP:13733"/>
        <dbReference type="ChEBI" id="CHEBI:15378"/>
        <dbReference type="ChEBI" id="CHEBI:29991"/>
        <dbReference type="ChEBI" id="CHEBI:30616"/>
        <dbReference type="ChEBI" id="CHEBI:43474"/>
        <dbReference type="ChEBI" id="CHEBI:137986"/>
        <dbReference type="ChEBI" id="CHEBI:137990"/>
        <dbReference type="ChEBI" id="CHEBI:456216"/>
        <dbReference type="EC" id="6.3.2.29"/>
    </reaction>
</comment>
<dbReference type="InterPro" id="IPR036565">
    <property type="entry name" value="Mur-like_cat_sf"/>
</dbReference>
<evidence type="ECO:0000313" key="16">
    <source>
        <dbReference type="EMBL" id="MBR0664467.1"/>
    </source>
</evidence>
<dbReference type="Pfam" id="PF13549">
    <property type="entry name" value="ATP-grasp_5"/>
    <property type="match status" value="1"/>
</dbReference>
<dbReference type="NCBIfam" id="TIGR02068">
    <property type="entry name" value="cya_phycin_syn"/>
    <property type="match status" value="1"/>
</dbReference>
<reference evidence="17" key="1">
    <citation type="journal article" date="2021" name="Syst. Appl. Microbiol.">
        <title>Roseomonas hellenica sp. nov., isolated from roots of wild-growing Alkanna tinctoria.</title>
        <authorList>
            <person name="Rat A."/>
            <person name="Naranjo H.D."/>
            <person name="Lebbe L."/>
            <person name="Cnockaert M."/>
            <person name="Krigas N."/>
            <person name="Grigoriadou K."/>
            <person name="Maloupa E."/>
            <person name="Willems A."/>
        </authorList>
    </citation>
    <scope>NUCLEOTIDE SEQUENCE [LARGE SCALE GENOMIC DNA]</scope>
    <source>
        <strain evidence="17">LMG 31523</strain>
    </source>
</reference>